<dbReference type="InterPro" id="IPR051989">
    <property type="entry name" value="FKBP-like_isomerase"/>
</dbReference>
<dbReference type="GO" id="GO:0003755">
    <property type="term" value="F:peptidyl-prolyl cis-trans isomerase activity"/>
    <property type="evidence" value="ECO:0007669"/>
    <property type="project" value="UniProtKB-KW"/>
</dbReference>
<dbReference type="PROSITE" id="PS50059">
    <property type="entry name" value="FKBP_PPIASE"/>
    <property type="match status" value="2"/>
</dbReference>
<dbReference type="GO" id="GO:0005783">
    <property type="term" value="C:endoplasmic reticulum"/>
    <property type="evidence" value="ECO:0007669"/>
    <property type="project" value="TreeGrafter"/>
</dbReference>
<evidence type="ECO:0000313" key="5">
    <source>
        <dbReference type="EMBL" id="CAI5452186.1"/>
    </source>
</evidence>
<accession>A0A9P1N8M8</accession>
<comment type="caution">
    <text evidence="5">The sequence shown here is derived from an EMBL/GenBank/DDBJ whole genome shotgun (WGS) entry which is preliminary data.</text>
</comment>
<keyword evidence="2" id="KW-0413">Isomerase</keyword>
<evidence type="ECO:0000256" key="3">
    <source>
        <dbReference type="SAM" id="SignalP"/>
    </source>
</evidence>
<dbReference type="EMBL" id="CANHGI010000005">
    <property type="protein sequence ID" value="CAI5452186.1"/>
    <property type="molecule type" value="Genomic_DNA"/>
</dbReference>
<evidence type="ECO:0000259" key="4">
    <source>
        <dbReference type="PROSITE" id="PS50059"/>
    </source>
</evidence>
<proteinExistence type="predicted"/>
<keyword evidence="1" id="KW-0677">Repeat</keyword>
<dbReference type="AlphaFoldDB" id="A0A9P1N8M8"/>
<dbReference type="SUPFAM" id="SSF54534">
    <property type="entry name" value="FKBP-like"/>
    <property type="match status" value="2"/>
</dbReference>
<protein>
    <recommendedName>
        <fullName evidence="2">peptidylprolyl isomerase</fullName>
        <ecNumber evidence="2">5.2.1.8</ecNumber>
    </recommendedName>
</protein>
<comment type="catalytic activity">
    <reaction evidence="2">
        <text>[protein]-peptidylproline (omega=180) = [protein]-peptidylproline (omega=0)</text>
        <dbReference type="Rhea" id="RHEA:16237"/>
        <dbReference type="Rhea" id="RHEA-COMP:10747"/>
        <dbReference type="Rhea" id="RHEA-COMP:10748"/>
        <dbReference type="ChEBI" id="CHEBI:83833"/>
        <dbReference type="ChEBI" id="CHEBI:83834"/>
        <dbReference type="EC" id="5.2.1.8"/>
    </reaction>
</comment>
<sequence>MRILVAFCILATFVAANNDRSWTTEEGVKIEIIKKIGDSKCKIKSQSGDQLEQFYKLTNKEGKVVGSNFGQKPYTFTLGTGQVIHGMDVGMENMCVGEQRKVIIPPEQGFDEDGDEVEGQGETLYYFVELKSIFRPNPGEKWITDEGVHIHVTHQIDDCDVRAEAGDTLHQQYTLTLEDGTFVDSSWSRNRPFIFKMNSGAVIPGMDIAMAGMCQGEKRKVILPPDLAYGEKGRPPAIPGNSFLHFDLELQKLIRPGKEEL</sequence>
<evidence type="ECO:0000256" key="2">
    <source>
        <dbReference type="PROSITE-ProRule" id="PRU00277"/>
    </source>
</evidence>
<dbReference type="OrthoDB" id="77911at2759"/>
<dbReference type="Pfam" id="PF00254">
    <property type="entry name" value="FKBP_C"/>
    <property type="match status" value="2"/>
</dbReference>
<feature type="domain" description="PPIase FKBP-type" evidence="4">
    <location>
        <begin position="48"/>
        <end position="134"/>
    </location>
</feature>
<feature type="domain" description="PPIase FKBP-type" evidence="4">
    <location>
        <begin position="166"/>
        <end position="254"/>
    </location>
</feature>
<organism evidence="5 6">
    <name type="scientific">Caenorhabditis angaria</name>
    <dbReference type="NCBI Taxonomy" id="860376"/>
    <lineage>
        <taxon>Eukaryota</taxon>
        <taxon>Metazoa</taxon>
        <taxon>Ecdysozoa</taxon>
        <taxon>Nematoda</taxon>
        <taxon>Chromadorea</taxon>
        <taxon>Rhabditida</taxon>
        <taxon>Rhabditina</taxon>
        <taxon>Rhabditomorpha</taxon>
        <taxon>Rhabditoidea</taxon>
        <taxon>Rhabditidae</taxon>
        <taxon>Peloderinae</taxon>
        <taxon>Caenorhabditis</taxon>
    </lineage>
</organism>
<dbReference type="Gene3D" id="3.10.50.40">
    <property type="match status" value="2"/>
</dbReference>
<evidence type="ECO:0000256" key="1">
    <source>
        <dbReference type="ARBA" id="ARBA00022737"/>
    </source>
</evidence>
<dbReference type="InterPro" id="IPR046357">
    <property type="entry name" value="PPIase_dom_sf"/>
</dbReference>
<dbReference type="EC" id="5.2.1.8" evidence="2"/>
<gene>
    <name evidence="5" type="ORF">CAMP_LOCUS14823</name>
</gene>
<name>A0A9P1N8M8_9PELO</name>
<dbReference type="Proteomes" id="UP001152747">
    <property type="component" value="Unassembled WGS sequence"/>
</dbReference>
<reference evidence="5" key="1">
    <citation type="submission" date="2022-11" db="EMBL/GenBank/DDBJ databases">
        <authorList>
            <person name="Kikuchi T."/>
        </authorList>
    </citation>
    <scope>NUCLEOTIDE SEQUENCE</scope>
    <source>
        <strain evidence="5">PS1010</strain>
    </source>
</reference>
<feature type="signal peptide" evidence="3">
    <location>
        <begin position="1"/>
        <end position="16"/>
    </location>
</feature>
<dbReference type="PANTHER" id="PTHR46046:SF5">
    <property type="entry name" value="PEPTIDYLPROLYL ISOMERASE"/>
    <property type="match status" value="1"/>
</dbReference>
<evidence type="ECO:0000313" key="6">
    <source>
        <dbReference type="Proteomes" id="UP001152747"/>
    </source>
</evidence>
<dbReference type="PANTHER" id="PTHR46046">
    <property type="entry name" value="PEPTIDYLPROLYL ISOMERASE"/>
    <property type="match status" value="1"/>
</dbReference>
<keyword evidence="3" id="KW-0732">Signal</keyword>
<keyword evidence="6" id="KW-1185">Reference proteome</keyword>
<keyword evidence="2" id="KW-0697">Rotamase</keyword>
<dbReference type="InterPro" id="IPR001179">
    <property type="entry name" value="PPIase_FKBP_dom"/>
</dbReference>
<feature type="chain" id="PRO_5040105495" description="peptidylprolyl isomerase" evidence="3">
    <location>
        <begin position="17"/>
        <end position="261"/>
    </location>
</feature>